<comment type="subunit">
    <text evidence="5">Binds to RNA polymerase II.</text>
</comment>
<dbReference type="Gene3D" id="3.40.50.300">
    <property type="entry name" value="P-loop containing nucleotide triphosphate hydrolases"/>
    <property type="match status" value="1"/>
</dbReference>
<sequence>MDVKPDSERMDIGDVVENVDTAATSNQNSQTAKIGDSTESTSEAGPSSASASEEPMEDEGDHNGPIVMIMVGMAASGKTSLTQRITSELMRKGTPPYIINLDPACLDPPYPVNIDIRDVVKYKKVMEVYNLGPNGAIVTSLNLFATKFDEVINIIKQKRKTHQYVLIDTPGQIEVFMWSASGSIITESLAALFPTVMIYVTDLISNVNPITFISNMTYACSMLYKSKLPLIVTLNKCDAIDPTFAKEWITDFDAFDSALQSREEYTSNLASSLALGLEEFYNKIEHVVVSAYDGFGMDDFHNAVQKSVNEYETVYKPMYQKLVEEKKAKTMKKQKQQLGKLKKDLHTSGDADSCFVVPGRDAGTGMTLRLDNESDSSTDDEDANVKEENEEESFSQVLNKEATRRSEKYTDDQGQGASGASSKI</sequence>
<keyword evidence="8" id="KW-1185">Reference proteome</keyword>
<comment type="caution">
    <text evidence="7">The sequence shown here is derived from an EMBL/GenBank/DDBJ whole genome shotgun (WGS) entry which is preliminary data.</text>
</comment>
<reference evidence="7 8" key="1">
    <citation type="submission" date="2024-08" db="EMBL/GenBank/DDBJ databases">
        <authorList>
            <person name="Cucini C."/>
            <person name="Frati F."/>
        </authorList>
    </citation>
    <scope>NUCLEOTIDE SEQUENCE [LARGE SCALE GENOMIC DNA]</scope>
</reference>
<evidence type="ECO:0000256" key="1">
    <source>
        <dbReference type="ARBA" id="ARBA00005290"/>
    </source>
</evidence>
<feature type="compositionally biased region" description="Low complexity" evidence="6">
    <location>
        <begin position="37"/>
        <end position="53"/>
    </location>
</feature>
<evidence type="ECO:0000256" key="3">
    <source>
        <dbReference type="ARBA" id="ARBA00022801"/>
    </source>
</evidence>
<organism evidence="7 8">
    <name type="scientific">Orchesella dallaii</name>
    <dbReference type="NCBI Taxonomy" id="48710"/>
    <lineage>
        <taxon>Eukaryota</taxon>
        <taxon>Metazoa</taxon>
        <taxon>Ecdysozoa</taxon>
        <taxon>Arthropoda</taxon>
        <taxon>Hexapoda</taxon>
        <taxon>Collembola</taxon>
        <taxon>Entomobryomorpha</taxon>
        <taxon>Entomobryoidea</taxon>
        <taxon>Orchesellidae</taxon>
        <taxon>Orchesellinae</taxon>
        <taxon>Orchesella</taxon>
    </lineage>
</organism>
<proteinExistence type="inferred from homology"/>
<feature type="compositionally biased region" description="Basic and acidic residues" evidence="6">
    <location>
        <begin position="401"/>
        <end position="411"/>
    </location>
</feature>
<keyword evidence="3 5" id="KW-0378">Hydrolase</keyword>
<evidence type="ECO:0000313" key="7">
    <source>
        <dbReference type="EMBL" id="CAL8122312.1"/>
    </source>
</evidence>
<dbReference type="EC" id="3.6.5.-" evidence="5"/>
<feature type="compositionally biased region" description="Polar residues" evidence="6">
    <location>
        <begin position="21"/>
        <end position="32"/>
    </location>
</feature>
<dbReference type="CDD" id="cd17870">
    <property type="entry name" value="GPN1"/>
    <property type="match status" value="1"/>
</dbReference>
<keyword evidence="5" id="KW-0963">Cytoplasm</keyword>
<dbReference type="SUPFAM" id="SSF52540">
    <property type="entry name" value="P-loop containing nucleoside triphosphate hydrolases"/>
    <property type="match status" value="1"/>
</dbReference>
<comment type="similarity">
    <text evidence="1 5">Belongs to the GPN-loop GTPase family.</text>
</comment>
<dbReference type="EMBL" id="CAXLJM020000068">
    <property type="protein sequence ID" value="CAL8122312.1"/>
    <property type="molecule type" value="Genomic_DNA"/>
</dbReference>
<evidence type="ECO:0000313" key="8">
    <source>
        <dbReference type="Proteomes" id="UP001642540"/>
    </source>
</evidence>
<evidence type="ECO:0000256" key="4">
    <source>
        <dbReference type="ARBA" id="ARBA00023134"/>
    </source>
</evidence>
<dbReference type="PANTHER" id="PTHR21231:SF8">
    <property type="entry name" value="GPN-LOOP GTPASE 1"/>
    <property type="match status" value="1"/>
</dbReference>
<evidence type="ECO:0000256" key="5">
    <source>
        <dbReference type="RuleBase" id="RU365059"/>
    </source>
</evidence>
<dbReference type="InterPro" id="IPR030230">
    <property type="entry name" value="Gpn1/Npa3/XAB1"/>
</dbReference>
<comment type="function">
    <text evidence="5">Small GTPase required for proper nuclear import of RNA polymerase II (RNAPII). May act at an RNAP assembly step prior to nuclear import.</text>
</comment>
<keyword evidence="2 5" id="KW-0547">Nucleotide-binding</keyword>
<feature type="region of interest" description="Disordered" evidence="6">
    <location>
        <begin position="1"/>
        <end position="64"/>
    </location>
</feature>
<feature type="compositionally biased region" description="Basic and acidic residues" evidence="6">
    <location>
        <begin position="1"/>
        <end position="12"/>
    </location>
</feature>
<dbReference type="Pfam" id="PF03029">
    <property type="entry name" value="ATP_bind_1"/>
    <property type="match status" value="1"/>
</dbReference>
<feature type="region of interest" description="Disordered" evidence="6">
    <location>
        <begin position="365"/>
        <end position="424"/>
    </location>
</feature>
<comment type="subcellular location">
    <subcellularLocation>
        <location evidence="5">Cytoplasm</location>
    </subcellularLocation>
    <subcellularLocation>
        <location evidence="5">Nucleus</location>
    </subcellularLocation>
</comment>
<dbReference type="Proteomes" id="UP001642540">
    <property type="component" value="Unassembled WGS sequence"/>
</dbReference>
<evidence type="ECO:0000256" key="2">
    <source>
        <dbReference type="ARBA" id="ARBA00022741"/>
    </source>
</evidence>
<name>A0ABP1RC35_9HEXA</name>
<protein>
    <recommendedName>
        <fullName evidence="5">GPN-loop GTPase</fullName>
        <ecNumber evidence="5">3.6.5.-</ecNumber>
    </recommendedName>
</protein>
<dbReference type="InterPro" id="IPR027417">
    <property type="entry name" value="P-loop_NTPase"/>
</dbReference>
<gene>
    <name evidence="7" type="ORF">ODALV1_LOCUS19744</name>
</gene>
<keyword evidence="4 5" id="KW-0342">GTP-binding</keyword>
<feature type="compositionally biased region" description="Polar residues" evidence="6">
    <location>
        <begin position="412"/>
        <end position="424"/>
    </location>
</feature>
<dbReference type="InterPro" id="IPR004130">
    <property type="entry name" value="Gpn"/>
</dbReference>
<dbReference type="PANTHER" id="PTHR21231">
    <property type="entry name" value="XPA-BINDING PROTEIN 1-RELATED"/>
    <property type="match status" value="1"/>
</dbReference>
<feature type="compositionally biased region" description="Acidic residues" evidence="6">
    <location>
        <begin position="373"/>
        <end position="393"/>
    </location>
</feature>
<accession>A0ABP1RC35</accession>
<evidence type="ECO:0000256" key="6">
    <source>
        <dbReference type="SAM" id="MobiDB-lite"/>
    </source>
</evidence>